<feature type="region of interest" description="Disordered" evidence="1">
    <location>
        <begin position="1"/>
        <end position="38"/>
    </location>
</feature>
<dbReference type="AlphaFoldDB" id="A0A853D8V3"/>
<dbReference type="Proteomes" id="UP000571817">
    <property type="component" value="Unassembled WGS sequence"/>
</dbReference>
<keyword evidence="3" id="KW-1185">Reference proteome</keyword>
<proteinExistence type="predicted"/>
<protein>
    <submittedName>
        <fullName evidence="2">Uncharacterized protein</fullName>
    </submittedName>
</protein>
<name>A0A853D8V3_9MICO</name>
<comment type="caution">
    <text evidence="2">The sequence shown here is derived from an EMBL/GenBank/DDBJ whole genome shotgun (WGS) entry which is preliminary data.</text>
</comment>
<reference evidence="2 3" key="1">
    <citation type="submission" date="2020-07" db="EMBL/GenBank/DDBJ databases">
        <title>Sequencing the genomes of 1000 actinobacteria strains.</title>
        <authorList>
            <person name="Klenk H.-P."/>
        </authorList>
    </citation>
    <scope>NUCLEOTIDE SEQUENCE [LARGE SCALE GENOMIC DNA]</scope>
    <source>
        <strain evidence="2 3">DSM 29531</strain>
    </source>
</reference>
<accession>A0A853D8V3</accession>
<dbReference type="EMBL" id="JACCFW010000001">
    <property type="protein sequence ID" value="NYJ73642.1"/>
    <property type="molecule type" value="Genomic_DNA"/>
</dbReference>
<sequence>MLGATASNPGAEAAMTNLVSTQGAESSPLVGPANLAGD</sequence>
<evidence type="ECO:0000313" key="3">
    <source>
        <dbReference type="Proteomes" id="UP000571817"/>
    </source>
</evidence>
<organism evidence="2 3">
    <name type="scientific">Allobranchiibius huperziae</name>
    <dbReference type="NCBI Taxonomy" id="1874116"/>
    <lineage>
        <taxon>Bacteria</taxon>
        <taxon>Bacillati</taxon>
        <taxon>Actinomycetota</taxon>
        <taxon>Actinomycetes</taxon>
        <taxon>Micrococcales</taxon>
        <taxon>Dermacoccaceae</taxon>
        <taxon>Allobranchiibius</taxon>
    </lineage>
</organism>
<gene>
    <name evidence="2" type="ORF">HNR15_000605</name>
</gene>
<evidence type="ECO:0000256" key="1">
    <source>
        <dbReference type="SAM" id="MobiDB-lite"/>
    </source>
</evidence>
<evidence type="ECO:0000313" key="2">
    <source>
        <dbReference type="EMBL" id="NYJ73642.1"/>
    </source>
</evidence>